<accession>R2VCL5</accession>
<dbReference type="PATRIC" id="fig|1158614.3.peg.2625"/>
<proteinExistence type="predicted"/>
<evidence type="ECO:0008006" key="5">
    <source>
        <dbReference type="Google" id="ProtNLM"/>
    </source>
</evidence>
<reference evidence="1 3" key="1">
    <citation type="submission" date="2013-02" db="EMBL/GenBank/DDBJ databases">
        <title>The Genome Sequence of Enterococcus gilvus ATCC BAA-350.</title>
        <authorList>
            <consortium name="The Broad Institute Genome Sequencing Platform"/>
            <consortium name="The Broad Institute Genome Sequencing Center for Infectious Disease"/>
            <person name="Earl A.M."/>
            <person name="Gilmore M.S."/>
            <person name="Lebreton F."/>
            <person name="Walker B."/>
            <person name="Young S.K."/>
            <person name="Zeng Q."/>
            <person name="Gargeya S."/>
            <person name="Fitzgerald M."/>
            <person name="Haas B."/>
            <person name="Abouelleil A."/>
            <person name="Alvarado L."/>
            <person name="Arachchi H.M."/>
            <person name="Berlin A.M."/>
            <person name="Chapman S.B."/>
            <person name="Dewar J."/>
            <person name="Goldberg J."/>
            <person name="Griggs A."/>
            <person name="Gujja S."/>
            <person name="Hansen M."/>
            <person name="Howarth C."/>
            <person name="Imamovic A."/>
            <person name="Larimer J."/>
            <person name="McCowan C."/>
            <person name="Murphy C."/>
            <person name="Neiman D."/>
            <person name="Pearson M."/>
            <person name="Priest M."/>
            <person name="Roberts A."/>
            <person name="Saif S."/>
            <person name="Shea T."/>
            <person name="Sisk P."/>
            <person name="Sykes S."/>
            <person name="Wortman J."/>
            <person name="Nusbaum C."/>
            <person name="Birren B."/>
        </authorList>
    </citation>
    <scope>NUCLEOTIDE SEQUENCE [LARGE SCALE GENOMIC DNA]</scope>
    <source>
        <strain evidence="1 3">ATCC BAA-350</strain>
    </source>
</reference>
<protein>
    <recommendedName>
        <fullName evidence="5">DUF4867 domain-containing protein</fullName>
    </recommendedName>
</protein>
<dbReference type="OrthoDB" id="358393at2"/>
<evidence type="ECO:0000313" key="2">
    <source>
        <dbReference type="EMBL" id="EOW82032.1"/>
    </source>
</evidence>
<evidence type="ECO:0000313" key="4">
    <source>
        <dbReference type="Proteomes" id="UP000014160"/>
    </source>
</evidence>
<dbReference type="RefSeq" id="WP_010781006.1">
    <property type="nucleotide sequence ID" value="NZ_ASWH01000001.1"/>
</dbReference>
<evidence type="ECO:0000313" key="3">
    <source>
        <dbReference type="Proteomes" id="UP000013750"/>
    </source>
</evidence>
<dbReference type="EMBL" id="AJDQ01000008">
    <property type="protein sequence ID" value="EOI55425.1"/>
    <property type="molecule type" value="Genomic_DNA"/>
</dbReference>
<dbReference type="eggNOG" id="ENOG502ZCEZ">
    <property type="taxonomic scope" value="Bacteria"/>
</dbReference>
<dbReference type="Proteomes" id="UP000014160">
    <property type="component" value="Unassembled WGS sequence"/>
</dbReference>
<dbReference type="InterPro" id="IPR032358">
    <property type="entry name" value="DUF4867"/>
</dbReference>
<name>R2VCL5_9ENTE</name>
<gene>
    <name evidence="2" type="ORF">I592_01333</name>
    <name evidence="1" type="ORF">UKC_02633</name>
</gene>
<comment type="caution">
    <text evidence="1">The sequence shown here is derived from an EMBL/GenBank/DDBJ whole genome shotgun (WGS) entry which is preliminary data.</text>
</comment>
<dbReference type="HOGENOM" id="CLU_1330429_0_0_9"/>
<dbReference type="EMBL" id="ASWH01000001">
    <property type="protein sequence ID" value="EOW82032.1"/>
    <property type="molecule type" value="Genomic_DNA"/>
</dbReference>
<reference evidence="2 4" key="2">
    <citation type="submission" date="2013-03" db="EMBL/GenBank/DDBJ databases">
        <title>The Genome Sequence of Enterococcus gilvus ATCC BAA-350 (PacBio/Illumina hybrid assembly).</title>
        <authorList>
            <consortium name="The Broad Institute Genomics Platform"/>
            <consortium name="The Broad Institute Genome Sequencing Center for Infectious Disease"/>
            <person name="Earl A."/>
            <person name="Russ C."/>
            <person name="Gilmore M."/>
            <person name="Surin D."/>
            <person name="Walker B."/>
            <person name="Young S."/>
            <person name="Zeng Q."/>
            <person name="Gargeya S."/>
            <person name="Fitzgerald M."/>
            <person name="Haas B."/>
            <person name="Abouelleil A."/>
            <person name="Allen A.W."/>
            <person name="Alvarado L."/>
            <person name="Arachchi H.M."/>
            <person name="Berlin A.M."/>
            <person name="Chapman S.B."/>
            <person name="Gainer-Dewar J."/>
            <person name="Goldberg J."/>
            <person name="Griggs A."/>
            <person name="Gujja S."/>
            <person name="Hansen M."/>
            <person name="Howarth C."/>
            <person name="Imamovic A."/>
            <person name="Ireland A."/>
            <person name="Larimer J."/>
            <person name="McCowan C."/>
            <person name="Murphy C."/>
            <person name="Pearson M."/>
            <person name="Poon T.W."/>
            <person name="Priest M."/>
            <person name="Roberts A."/>
            <person name="Saif S."/>
            <person name="Shea T."/>
            <person name="Sisk P."/>
            <person name="Sykes S."/>
            <person name="Wortman J."/>
            <person name="Nusbaum C."/>
            <person name="Birren B."/>
        </authorList>
    </citation>
    <scope>NUCLEOTIDE SEQUENCE [LARGE SCALE GENOMIC DNA]</scope>
    <source>
        <strain evidence="2 4">ATCC BAA-350</strain>
    </source>
</reference>
<evidence type="ECO:0000313" key="1">
    <source>
        <dbReference type="EMBL" id="EOI55425.1"/>
    </source>
</evidence>
<sequence>MKLAEIQEVNSNFDLYSVEQDCFEEYGRILKNFDTRELLIKLQEKPLPSEGNVYVPSDHELESLTIKDELQREIYGNLPIQIGYCNGNSNKLNALEYHKCPEINIATEDIVLFLGKMSLIKDDSYSSKNVVAFFVPKGTLIELYGTTLHFAPCKTTEIGFRTIVVLPEGTNEDFEQQDLDRIKDKTLFKMNKWLLSHPENDRMIGMGAYPGLYGENFELKQPVGV</sequence>
<organism evidence="1 3">
    <name type="scientific">Enterococcus gilvus ATCC BAA-350</name>
    <dbReference type="NCBI Taxonomy" id="1158614"/>
    <lineage>
        <taxon>Bacteria</taxon>
        <taxon>Bacillati</taxon>
        <taxon>Bacillota</taxon>
        <taxon>Bacilli</taxon>
        <taxon>Lactobacillales</taxon>
        <taxon>Enterococcaceae</taxon>
        <taxon>Enterococcus</taxon>
    </lineage>
</organism>
<dbReference type="Proteomes" id="UP000013750">
    <property type="component" value="Unassembled WGS sequence"/>
</dbReference>
<dbReference type="Pfam" id="PF16161">
    <property type="entry name" value="DUF4867"/>
    <property type="match status" value="1"/>
</dbReference>
<keyword evidence="4" id="KW-1185">Reference proteome</keyword>
<dbReference type="AlphaFoldDB" id="R2VCL5"/>